<name>A0ACA9PJU7_9GLOM</name>
<keyword evidence="2" id="KW-1185">Reference proteome</keyword>
<reference evidence="1" key="1">
    <citation type="submission" date="2021-06" db="EMBL/GenBank/DDBJ databases">
        <authorList>
            <person name="Kallberg Y."/>
            <person name="Tangrot J."/>
            <person name="Rosling A."/>
        </authorList>
    </citation>
    <scope>NUCLEOTIDE SEQUENCE</scope>
    <source>
        <strain evidence="1">IL203A</strain>
    </source>
</reference>
<gene>
    <name evidence="1" type="ORF">DHETER_LOCUS12302</name>
</gene>
<evidence type="ECO:0000313" key="1">
    <source>
        <dbReference type="EMBL" id="CAG8711745.1"/>
    </source>
</evidence>
<accession>A0ACA9PJU7</accession>
<dbReference type="EMBL" id="CAJVPU010029753">
    <property type="protein sequence ID" value="CAG8711745.1"/>
    <property type="molecule type" value="Genomic_DNA"/>
</dbReference>
<sequence length="64" mass="6548">MSSNILAFMFLLLLISSPILGQAPTARGKATTTTATRTRFRAAGTTPTGGPNAAKGRPTDDASP</sequence>
<comment type="caution">
    <text evidence="1">The sequence shown here is derived from an EMBL/GenBank/DDBJ whole genome shotgun (WGS) entry which is preliminary data.</text>
</comment>
<dbReference type="Proteomes" id="UP000789702">
    <property type="component" value="Unassembled WGS sequence"/>
</dbReference>
<evidence type="ECO:0000313" key="2">
    <source>
        <dbReference type="Proteomes" id="UP000789702"/>
    </source>
</evidence>
<organism evidence="1 2">
    <name type="scientific">Dentiscutata heterogama</name>
    <dbReference type="NCBI Taxonomy" id="1316150"/>
    <lineage>
        <taxon>Eukaryota</taxon>
        <taxon>Fungi</taxon>
        <taxon>Fungi incertae sedis</taxon>
        <taxon>Mucoromycota</taxon>
        <taxon>Glomeromycotina</taxon>
        <taxon>Glomeromycetes</taxon>
        <taxon>Diversisporales</taxon>
        <taxon>Gigasporaceae</taxon>
        <taxon>Dentiscutata</taxon>
    </lineage>
</organism>
<protein>
    <submittedName>
        <fullName evidence="1">9214_t:CDS:1</fullName>
    </submittedName>
</protein>
<proteinExistence type="predicted"/>